<evidence type="ECO:0000256" key="7">
    <source>
        <dbReference type="ARBA" id="ARBA00023136"/>
    </source>
</evidence>
<feature type="compositionally biased region" description="Low complexity" evidence="8">
    <location>
        <begin position="748"/>
        <end position="765"/>
    </location>
</feature>
<evidence type="ECO:0000256" key="9">
    <source>
        <dbReference type="SAM" id="Phobius"/>
    </source>
</evidence>
<sequence length="883" mass="99933">MLFPRADDGVPPITAQWPVKDIVYVAIVGTVMLAALLEWILWLLAFLYCLAKVFQKATDESRWSIRILCVLNAIFFIGMRCVFLPIMVVTLPLPAQVVQYFPEQMVEVLQWFAFYSFAGLLTIPWLFCVYQLVTHNVGRQRRIKTVLDEFSAPKVVVIMPCYNEEPDILLRTIDSMVECDYPASCLHIFLSFDGDQENELYLNTIEKLGVPLTLDTYPKSIDVNYRDCRITVSRFPHGGKRSCQKKTFRLIDKVYAEYLRRNDNLFLLFIDSDCILDKVCIQNFMYEMELKPGSKHNMLAMTGVITSTTEKNTLITVLQDMEYIHGQLFERSVESGCGAVTCLPGALTILRFSAFRKMAKYYFADKAEQCDDLFDYGKCHLGEDRWLTHLFMIGAQERYQIQMNTSAFCKTEAVQTFKSLLKQRRRWFLGFITNEVCMLTDIRLWKKYPILLLIRLAQNTIRTTALLFFIMVISILTTSQRIANLPVGFIAVSLGLNWALMLYFGARLGRYKIMLYPLMFIVNPFFNWLYMVYGIFTASQRTWGGPRADAGKADDHTTPEQAVAEAHAKGNELNVVPETFRPAVEMIRQKSLRTPLMPSSRLEGRFAPAEALPGGWYQQVNDSGQLRPDMVPRGDEEMVIYHKGPRRDSTDSFISSQHTIHTPRRVESIFGFENARDYRGHHEQLRTALESAIAPQRTVPAFSNGPLPPASRRTRESSVSSLRSGESESSVEMHFGVPSRAPVTVAGPSQPSSSAVPSQPAVRAPTRPSDPQDRRTSSNTLAAPEAAYRPTGRFSHGDQSSALRSARSPLARKSYTRLATDDAPSTAGTSTEVEVRVPTRASETDDEQPRGRRRRTSTSVGPDGRRRLSKQPRGKGSRSSSRA</sequence>
<evidence type="ECO:0000256" key="5">
    <source>
        <dbReference type="ARBA" id="ARBA00022692"/>
    </source>
</evidence>
<keyword evidence="3" id="KW-0328">Glycosyltransferase</keyword>
<evidence type="ECO:0000256" key="4">
    <source>
        <dbReference type="ARBA" id="ARBA00022679"/>
    </source>
</evidence>
<feature type="transmembrane region" description="Helical" evidence="9">
    <location>
        <begin position="22"/>
        <end position="51"/>
    </location>
</feature>
<dbReference type="EC" id="2.4.1.16" evidence="2"/>
<keyword evidence="11" id="KW-1185">Reference proteome</keyword>
<evidence type="ECO:0000256" key="3">
    <source>
        <dbReference type="ARBA" id="ARBA00022676"/>
    </source>
</evidence>
<comment type="caution">
    <text evidence="10">The sequence shown here is derived from an EMBL/GenBank/DDBJ whole genome shotgun (WGS) entry which is preliminary data.</text>
</comment>
<feature type="transmembrane region" description="Helical" evidence="9">
    <location>
        <begin position="515"/>
        <end position="536"/>
    </location>
</feature>
<feature type="compositionally biased region" description="Low complexity" evidence="8">
    <location>
        <begin position="717"/>
        <end position="732"/>
    </location>
</feature>
<name>A0ABR0EUG9_ZASCE</name>
<protein>
    <recommendedName>
        <fullName evidence="2">chitin synthase</fullName>
        <ecNumber evidence="2">2.4.1.16</ecNumber>
    </recommendedName>
</protein>
<keyword evidence="5 9" id="KW-0812">Transmembrane</keyword>
<evidence type="ECO:0000313" key="11">
    <source>
        <dbReference type="Proteomes" id="UP001305779"/>
    </source>
</evidence>
<feature type="compositionally biased region" description="Basic residues" evidence="8">
    <location>
        <begin position="867"/>
        <end position="876"/>
    </location>
</feature>
<evidence type="ECO:0000256" key="1">
    <source>
        <dbReference type="ARBA" id="ARBA00004141"/>
    </source>
</evidence>
<keyword evidence="4" id="KW-0808">Transferase</keyword>
<feature type="transmembrane region" description="Helical" evidence="9">
    <location>
        <begin position="108"/>
        <end position="133"/>
    </location>
</feature>
<keyword evidence="6 9" id="KW-1133">Transmembrane helix</keyword>
<organism evidence="10 11">
    <name type="scientific">Zasmidium cellare</name>
    <name type="common">Wine cellar mold</name>
    <name type="synonym">Racodium cellare</name>
    <dbReference type="NCBI Taxonomy" id="395010"/>
    <lineage>
        <taxon>Eukaryota</taxon>
        <taxon>Fungi</taxon>
        <taxon>Dikarya</taxon>
        <taxon>Ascomycota</taxon>
        <taxon>Pezizomycotina</taxon>
        <taxon>Dothideomycetes</taxon>
        <taxon>Dothideomycetidae</taxon>
        <taxon>Mycosphaerellales</taxon>
        <taxon>Mycosphaerellaceae</taxon>
        <taxon>Zasmidium</taxon>
    </lineage>
</organism>
<evidence type="ECO:0000256" key="2">
    <source>
        <dbReference type="ARBA" id="ARBA00012543"/>
    </source>
</evidence>
<dbReference type="Pfam" id="PF03142">
    <property type="entry name" value="Chitin_synth_2"/>
    <property type="match status" value="1"/>
</dbReference>
<dbReference type="InterPro" id="IPR029044">
    <property type="entry name" value="Nucleotide-diphossugar_trans"/>
</dbReference>
<accession>A0ABR0EUG9</accession>
<dbReference type="Proteomes" id="UP001305779">
    <property type="component" value="Unassembled WGS sequence"/>
</dbReference>
<comment type="subcellular location">
    <subcellularLocation>
        <location evidence="1">Membrane</location>
        <topology evidence="1">Multi-pass membrane protein</topology>
    </subcellularLocation>
</comment>
<dbReference type="PANTHER" id="PTHR22914">
    <property type="entry name" value="CHITIN SYNTHASE"/>
    <property type="match status" value="1"/>
</dbReference>
<feature type="compositionally biased region" description="Low complexity" evidence="8">
    <location>
        <begin position="800"/>
        <end position="813"/>
    </location>
</feature>
<gene>
    <name evidence="10" type="ORF">PRZ48_002760</name>
</gene>
<keyword evidence="7 9" id="KW-0472">Membrane</keyword>
<reference evidence="10 11" key="1">
    <citation type="journal article" date="2023" name="G3 (Bethesda)">
        <title>A chromosome-level genome assembly of Zasmidium syzygii isolated from banana leaves.</title>
        <authorList>
            <person name="van Westerhoven A.C."/>
            <person name="Mehrabi R."/>
            <person name="Talebi R."/>
            <person name="Steentjes M.B.F."/>
            <person name="Corcolon B."/>
            <person name="Chong P.A."/>
            <person name="Kema G.H.J."/>
            <person name="Seidl M.F."/>
        </authorList>
    </citation>
    <scope>NUCLEOTIDE SEQUENCE [LARGE SCALE GENOMIC DNA]</scope>
    <source>
        <strain evidence="10 11">P124</strain>
    </source>
</reference>
<dbReference type="InterPro" id="IPR004835">
    <property type="entry name" value="Chitin_synth"/>
</dbReference>
<dbReference type="Gene3D" id="3.90.550.10">
    <property type="entry name" value="Spore Coat Polysaccharide Biosynthesis Protein SpsA, Chain A"/>
    <property type="match status" value="1"/>
</dbReference>
<dbReference type="EMBL" id="JAXOVC010000002">
    <property type="protein sequence ID" value="KAK4504798.1"/>
    <property type="molecule type" value="Genomic_DNA"/>
</dbReference>
<feature type="transmembrane region" description="Helical" evidence="9">
    <location>
        <begin position="452"/>
        <end position="476"/>
    </location>
</feature>
<evidence type="ECO:0000256" key="8">
    <source>
        <dbReference type="SAM" id="MobiDB-lite"/>
    </source>
</evidence>
<feature type="transmembrane region" description="Helical" evidence="9">
    <location>
        <begin position="63"/>
        <end position="88"/>
    </location>
</feature>
<dbReference type="PANTHER" id="PTHR22914:SF46">
    <property type="entry name" value="CHITIN SYNTHASE"/>
    <property type="match status" value="1"/>
</dbReference>
<evidence type="ECO:0000313" key="10">
    <source>
        <dbReference type="EMBL" id="KAK4504798.1"/>
    </source>
</evidence>
<feature type="region of interest" description="Disordered" evidence="8">
    <location>
        <begin position="696"/>
        <end position="883"/>
    </location>
</feature>
<evidence type="ECO:0000256" key="6">
    <source>
        <dbReference type="ARBA" id="ARBA00022989"/>
    </source>
</evidence>
<proteinExistence type="predicted"/>
<feature type="transmembrane region" description="Helical" evidence="9">
    <location>
        <begin position="482"/>
        <end position="503"/>
    </location>
</feature>
<dbReference type="SUPFAM" id="SSF53448">
    <property type="entry name" value="Nucleotide-diphospho-sugar transferases"/>
    <property type="match status" value="1"/>
</dbReference>